<sequence>MEGKTVLKEQYHAWVQAEKTLLWNIYNRLVKIGVLPEETTHVREAIDRLEDLFLLVVVGEFNSGKSAFINTLLEQKILEEGPTPTTDLINILKYGEESRSRVVDNLRLTHFPLELLKNVNIVDTPGTNSIIREHDELTMNFIPQSDFVVFVISVDRPLTDSEREFLELISHKWKRKILFLLNKIDTKEPEDIDVILTYLHTEGQKILGIDPIVFPVSVKQAFQAKQTKNEDLLQQSRFDEVERYLIQALNEKERIRLKLLNPIYTVQPVCQTAQNSLHEKLTVIAEDMRRLRQVEKQLAYTQEDLKEHSTRFILKVENILLDLRNRAYDFVDDFLQLRNIWDITSKDKAELQFNTLVVKDSSQQIEDVLTEAADWMVKKSMKAWDDTLNYYNQQLNHDLYRDKILGEVGGQFGYDRDKIYKSVIHQARDRIKTFDYQQESRKILKTFQNAMIHFAAAEVGAIGIGAVLVSIFSTLLLDITGVLASGALVTAGFFILPRKRRQAKEAFNTSIQELIADLKQHIAHEFDEYMQATFEQIKETTSPVDRFCRAEHDELNTALTELTTFSQQLATLQREITHALTASNENL</sequence>
<dbReference type="InterPro" id="IPR005225">
    <property type="entry name" value="Small_GTP-bd"/>
</dbReference>
<dbReference type="Pfam" id="PF00350">
    <property type="entry name" value="Dynamin_N"/>
    <property type="match status" value="2"/>
</dbReference>
<evidence type="ECO:0000259" key="2">
    <source>
        <dbReference type="Pfam" id="PF00350"/>
    </source>
</evidence>
<feature type="transmembrane region" description="Helical" evidence="1">
    <location>
        <begin position="479"/>
        <end position="496"/>
    </location>
</feature>
<dbReference type="PANTHER" id="PTHR43681:SF1">
    <property type="entry name" value="SARCALUMENIN"/>
    <property type="match status" value="1"/>
</dbReference>
<proteinExistence type="predicted"/>
<dbReference type="EMBL" id="DF820466">
    <property type="protein sequence ID" value="GAK57684.1"/>
    <property type="molecule type" value="Genomic_DNA"/>
</dbReference>
<dbReference type="HOGENOM" id="CLU_014646_1_0_0"/>
<dbReference type="SUPFAM" id="SSF52540">
    <property type="entry name" value="P-loop containing nucleoside triphosphate hydrolases"/>
    <property type="match status" value="1"/>
</dbReference>
<dbReference type="GO" id="GO:0005525">
    <property type="term" value="F:GTP binding"/>
    <property type="evidence" value="ECO:0007669"/>
    <property type="project" value="InterPro"/>
</dbReference>
<dbReference type="Gene3D" id="3.40.50.300">
    <property type="entry name" value="P-loop containing nucleotide triphosphate hydrolases"/>
    <property type="match status" value="1"/>
</dbReference>
<dbReference type="InterPro" id="IPR051943">
    <property type="entry name" value="TRAFAC_Dynamin-like_GTPase"/>
</dbReference>
<keyword evidence="1" id="KW-0472">Membrane</keyword>
<dbReference type="Proteomes" id="UP000030661">
    <property type="component" value="Unassembled WGS sequence"/>
</dbReference>
<dbReference type="AlphaFoldDB" id="A0A081BZC9"/>
<evidence type="ECO:0000313" key="3">
    <source>
        <dbReference type="EMBL" id="GAK57684.1"/>
    </source>
</evidence>
<reference evidence="3" key="1">
    <citation type="journal article" date="2015" name="PeerJ">
        <title>First genomic representation of candidate bacterial phylum KSB3 points to enhanced environmental sensing as a trigger of wastewater bulking.</title>
        <authorList>
            <person name="Sekiguchi Y."/>
            <person name="Ohashi A."/>
            <person name="Parks D.H."/>
            <person name="Yamauchi T."/>
            <person name="Tyson G.W."/>
            <person name="Hugenholtz P."/>
        </authorList>
    </citation>
    <scope>NUCLEOTIDE SEQUENCE [LARGE SCALE GENOMIC DNA]</scope>
</reference>
<gene>
    <name evidence="3" type="ORF">U27_04651</name>
</gene>
<keyword evidence="1" id="KW-0812">Transmembrane</keyword>
<dbReference type="STRING" id="1499967.U27_04651"/>
<dbReference type="InterPro" id="IPR027417">
    <property type="entry name" value="P-loop_NTPase"/>
</dbReference>
<accession>A0A081BZC9</accession>
<organism evidence="3">
    <name type="scientific">Vecturithrix granuli</name>
    <dbReference type="NCBI Taxonomy" id="1499967"/>
    <lineage>
        <taxon>Bacteria</taxon>
        <taxon>Candidatus Moduliflexota</taxon>
        <taxon>Candidatus Vecturitrichia</taxon>
        <taxon>Candidatus Vecturitrichales</taxon>
        <taxon>Candidatus Vecturitrichaceae</taxon>
        <taxon>Candidatus Vecturithrix</taxon>
    </lineage>
</organism>
<dbReference type="InterPro" id="IPR045063">
    <property type="entry name" value="Dynamin_N"/>
</dbReference>
<evidence type="ECO:0000313" key="4">
    <source>
        <dbReference type="Proteomes" id="UP000030661"/>
    </source>
</evidence>
<protein>
    <submittedName>
        <fullName evidence="3">Dynamin family protein</fullName>
    </submittedName>
</protein>
<evidence type="ECO:0000256" key="1">
    <source>
        <dbReference type="SAM" id="Phobius"/>
    </source>
</evidence>
<keyword evidence="4" id="KW-1185">Reference proteome</keyword>
<feature type="transmembrane region" description="Helical" evidence="1">
    <location>
        <begin position="450"/>
        <end position="473"/>
    </location>
</feature>
<feature type="domain" description="Dynamin N-terminal" evidence="2">
    <location>
        <begin position="55"/>
        <end position="101"/>
    </location>
</feature>
<name>A0A081BZC9_VECG1</name>
<dbReference type="CDD" id="cd09912">
    <property type="entry name" value="DLP_2"/>
    <property type="match status" value="1"/>
</dbReference>
<feature type="domain" description="Dynamin N-terminal" evidence="2">
    <location>
        <begin position="115"/>
        <end position="184"/>
    </location>
</feature>
<keyword evidence="1" id="KW-1133">Transmembrane helix</keyword>
<dbReference type="NCBIfam" id="TIGR00231">
    <property type="entry name" value="small_GTP"/>
    <property type="match status" value="1"/>
</dbReference>
<dbReference type="PANTHER" id="PTHR43681">
    <property type="entry name" value="TRANSMEMBRANE GTPASE FZO"/>
    <property type="match status" value="1"/>
</dbReference>
<dbReference type="eggNOG" id="COG0699">
    <property type="taxonomic scope" value="Bacteria"/>
</dbReference>